<dbReference type="Proteomes" id="UP000827872">
    <property type="component" value="Linkage Group LG08"/>
</dbReference>
<name>A0ACB8F958_9SAUR</name>
<organism evidence="1 2">
    <name type="scientific">Sphaerodactylus townsendi</name>
    <dbReference type="NCBI Taxonomy" id="933632"/>
    <lineage>
        <taxon>Eukaryota</taxon>
        <taxon>Metazoa</taxon>
        <taxon>Chordata</taxon>
        <taxon>Craniata</taxon>
        <taxon>Vertebrata</taxon>
        <taxon>Euteleostomi</taxon>
        <taxon>Lepidosauria</taxon>
        <taxon>Squamata</taxon>
        <taxon>Bifurcata</taxon>
        <taxon>Gekkota</taxon>
        <taxon>Sphaerodactylidae</taxon>
        <taxon>Sphaerodactylus</taxon>
    </lineage>
</organism>
<sequence>MASMNAPGSQSVIEYAAEFCQVVSRIQATQVHMFKNGLEIEVLQWVQVQDDPDDVMAWICLVREAEWWLNLLEIQAVILHIRELWPIQDKGEEGSSTRKSWNWGLGYWLSIFTIVGA</sequence>
<protein>
    <submittedName>
        <fullName evidence="1">Uncharacterized protein</fullName>
    </submittedName>
</protein>
<accession>A0ACB8F958</accession>
<reference evidence="1" key="1">
    <citation type="submission" date="2021-08" db="EMBL/GenBank/DDBJ databases">
        <title>The first chromosome-level gecko genome reveals the dynamic sex chromosomes of Neotropical dwarf geckos (Sphaerodactylidae: Sphaerodactylus).</title>
        <authorList>
            <person name="Pinto B.J."/>
            <person name="Keating S.E."/>
            <person name="Gamble T."/>
        </authorList>
    </citation>
    <scope>NUCLEOTIDE SEQUENCE</scope>
    <source>
        <strain evidence="1">TG3544</strain>
    </source>
</reference>
<keyword evidence="2" id="KW-1185">Reference proteome</keyword>
<proteinExistence type="predicted"/>
<evidence type="ECO:0000313" key="2">
    <source>
        <dbReference type="Proteomes" id="UP000827872"/>
    </source>
</evidence>
<evidence type="ECO:0000313" key="1">
    <source>
        <dbReference type="EMBL" id="KAH8001957.1"/>
    </source>
</evidence>
<dbReference type="EMBL" id="CM037621">
    <property type="protein sequence ID" value="KAH8001957.1"/>
    <property type="molecule type" value="Genomic_DNA"/>
</dbReference>
<gene>
    <name evidence="1" type="ORF">K3G42_019275</name>
</gene>
<comment type="caution">
    <text evidence="1">The sequence shown here is derived from an EMBL/GenBank/DDBJ whole genome shotgun (WGS) entry which is preliminary data.</text>
</comment>